<evidence type="ECO:0008006" key="10">
    <source>
        <dbReference type="Google" id="ProtNLM"/>
    </source>
</evidence>
<proteinExistence type="inferred from homology"/>
<dbReference type="InterPro" id="IPR023214">
    <property type="entry name" value="HAD_sf"/>
</dbReference>
<dbReference type="InterPro" id="IPR036412">
    <property type="entry name" value="HAD-like_sf"/>
</dbReference>
<gene>
    <name evidence="8" type="ORF">Poli38472_008264</name>
</gene>
<keyword evidence="2 6" id="KW-0479">Metal-binding</keyword>
<dbReference type="GO" id="GO:0046872">
    <property type="term" value="F:metal ion binding"/>
    <property type="evidence" value="ECO:0007669"/>
    <property type="project" value="UniProtKB-KW"/>
</dbReference>
<dbReference type="PANTHER" id="PTHR12103:SF12">
    <property type="entry name" value="FI20020P1"/>
    <property type="match status" value="1"/>
</dbReference>
<dbReference type="Proteomes" id="UP000794436">
    <property type="component" value="Unassembled WGS sequence"/>
</dbReference>
<comment type="cofactor">
    <cofactor evidence="6">
        <name>Mg(2+)</name>
        <dbReference type="ChEBI" id="CHEBI:18420"/>
    </cofactor>
    <text evidence="6">Binds 1 Mg(2+) ion per subunit.</text>
</comment>
<evidence type="ECO:0000256" key="7">
    <source>
        <dbReference type="SAM" id="Coils"/>
    </source>
</evidence>
<evidence type="ECO:0000256" key="3">
    <source>
        <dbReference type="ARBA" id="ARBA00022801"/>
    </source>
</evidence>
<evidence type="ECO:0000256" key="6">
    <source>
        <dbReference type="PIRSR" id="PIRSR017434-2"/>
    </source>
</evidence>
<dbReference type="GO" id="GO:0008253">
    <property type="term" value="F:5'-nucleotidase activity"/>
    <property type="evidence" value="ECO:0007669"/>
    <property type="project" value="TreeGrafter"/>
</dbReference>
<sequence>MHALWSVTTRASQTATREGRRVLTAARAQGATVIAPPRRLSTLSYLSKLKASIPPAFSSVHQLVADYERAVKAFRPNPRIESNEVFANNHLRLSNIDVVGFDYDYTLCHYTEELQHLIYDMARDYLIHKFRYPSGIEQLRYDPTFAIRGLTIDKEKGLLCKISSHQKLSYTGVYRGRQRLSRDEIMEEYNGSRHISVAYRDNSMEPLNDLFSVAHACLFADVMQFLMDEDIEYEPIAIVEDVNAAIAQVHLSGRMHKAVAQDLAKYLEPKPTLLPLLERIRRNGKKMFLCTNSSFQYIDAGLKFMIGDDWRDLFNVVLVSARKPNFYTRQRSFRLLDPVRKQVQWQAVRELKQNHVYTQGSLHQLTRLTGWGGNRVLYIGDSLFSDLVEPSRINGWRTGAIIRELEDEIHVQRSPEYQSLSFQITALEELMRRVQNELRNRTDDRNPEFVWELVDIHEQLQNQMEQRINANFGSVFRADNYPSQFAFCVQRYVDIYSARLENLLAYPSSHTFYPERISLPHENLVTLTHHFWNGSP</sequence>
<feature type="binding site" evidence="6">
    <location>
        <position position="381"/>
    </location>
    <ligand>
        <name>Mg(2+)</name>
        <dbReference type="ChEBI" id="CHEBI:18420"/>
    </ligand>
</feature>
<keyword evidence="7" id="KW-0175">Coiled coil</keyword>
<evidence type="ECO:0000256" key="2">
    <source>
        <dbReference type="ARBA" id="ARBA00022723"/>
    </source>
</evidence>
<comment type="similarity">
    <text evidence="1">Belongs to the 5'(3')-deoxyribonucleotidase family.</text>
</comment>
<dbReference type="PANTHER" id="PTHR12103">
    <property type="entry name" value="5'-NUCLEOTIDASE DOMAIN-CONTAINING"/>
    <property type="match status" value="1"/>
</dbReference>
<feature type="binding site" evidence="6">
    <location>
        <position position="102"/>
    </location>
    <ligand>
        <name>Mg(2+)</name>
        <dbReference type="ChEBI" id="CHEBI:18420"/>
    </ligand>
</feature>
<dbReference type="InterPro" id="IPR016695">
    <property type="entry name" value="Pur_nucleotidase"/>
</dbReference>
<evidence type="ECO:0000256" key="4">
    <source>
        <dbReference type="ARBA" id="ARBA00022842"/>
    </source>
</evidence>
<protein>
    <recommendedName>
        <fullName evidence="10">5'-nucleotidase domain-containing protein</fullName>
    </recommendedName>
</protein>
<keyword evidence="4 6" id="KW-0460">Magnesium</keyword>
<name>A0A8K1CNG8_PYTOL</name>
<comment type="caution">
    <text evidence="8">The sequence shown here is derived from an EMBL/GenBank/DDBJ whole genome shotgun (WGS) entry which is preliminary data.</text>
</comment>
<feature type="coiled-coil region" evidence="7">
    <location>
        <begin position="417"/>
        <end position="444"/>
    </location>
</feature>
<evidence type="ECO:0000313" key="9">
    <source>
        <dbReference type="Proteomes" id="UP000794436"/>
    </source>
</evidence>
<feature type="active site" description="Nucleophile" evidence="5">
    <location>
        <position position="102"/>
    </location>
</feature>
<keyword evidence="3" id="KW-0378">Hydrolase</keyword>
<dbReference type="FunFam" id="3.40.50.1000:FF:000176">
    <property type="entry name" value="5'-nucleotidase domain-containing protein, putative"/>
    <property type="match status" value="1"/>
</dbReference>
<dbReference type="OrthoDB" id="409330at2759"/>
<dbReference type="AlphaFoldDB" id="A0A8K1CNG8"/>
<dbReference type="InterPro" id="IPR008380">
    <property type="entry name" value="HAD-SF_hydro_IG_5-nucl"/>
</dbReference>
<evidence type="ECO:0000256" key="1">
    <source>
        <dbReference type="ARBA" id="ARBA00009589"/>
    </source>
</evidence>
<organism evidence="8 9">
    <name type="scientific">Pythium oligandrum</name>
    <name type="common">Mycoparasitic fungus</name>
    <dbReference type="NCBI Taxonomy" id="41045"/>
    <lineage>
        <taxon>Eukaryota</taxon>
        <taxon>Sar</taxon>
        <taxon>Stramenopiles</taxon>
        <taxon>Oomycota</taxon>
        <taxon>Peronosporomycetes</taxon>
        <taxon>Pythiales</taxon>
        <taxon>Pythiaceae</taxon>
        <taxon>Pythium</taxon>
    </lineage>
</organism>
<dbReference type="SUPFAM" id="SSF56784">
    <property type="entry name" value="HAD-like"/>
    <property type="match status" value="1"/>
</dbReference>
<dbReference type="NCBIfam" id="TIGR02244">
    <property type="entry name" value="HAD-IG-Ncltidse"/>
    <property type="match status" value="1"/>
</dbReference>
<reference evidence="8" key="1">
    <citation type="submission" date="2019-03" db="EMBL/GenBank/DDBJ databases">
        <title>Long read genome sequence of the mycoparasitic Pythium oligandrum ATCC 38472 isolated from sugarbeet rhizosphere.</title>
        <authorList>
            <person name="Gaulin E."/>
        </authorList>
    </citation>
    <scope>NUCLEOTIDE SEQUENCE</scope>
    <source>
        <strain evidence="8">ATCC 38472_TT</strain>
    </source>
</reference>
<dbReference type="EMBL" id="SPLM01000037">
    <property type="protein sequence ID" value="TMW65622.1"/>
    <property type="molecule type" value="Genomic_DNA"/>
</dbReference>
<dbReference type="PIRSF" id="PIRSF017434">
    <property type="entry name" value="Purine_5'-nucleotidase"/>
    <property type="match status" value="1"/>
</dbReference>
<accession>A0A8K1CNG8</accession>
<evidence type="ECO:0000313" key="8">
    <source>
        <dbReference type="EMBL" id="TMW65622.1"/>
    </source>
</evidence>
<keyword evidence="9" id="KW-1185">Reference proteome</keyword>
<feature type="active site" description="Proton donor" evidence="5">
    <location>
        <position position="104"/>
    </location>
</feature>
<dbReference type="Pfam" id="PF05761">
    <property type="entry name" value="5_nucleotid"/>
    <property type="match status" value="1"/>
</dbReference>
<feature type="binding site" evidence="6">
    <location>
        <position position="104"/>
    </location>
    <ligand>
        <name>GMP</name>
        <dbReference type="ChEBI" id="CHEBI:58115"/>
    </ligand>
</feature>
<evidence type="ECO:0000256" key="5">
    <source>
        <dbReference type="PIRSR" id="PIRSR017434-1"/>
    </source>
</evidence>
<dbReference type="Gene3D" id="3.40.50.1000">
    <property type="entry name" value="HAD superfamily/HAD-like"/>
    <property type="match status" value="1"/>
</dbReference>